<proteinExistence type="predicted"/>
<sequence length="346" mass="38076">MTARPPPSSPPEIAFDAAALDDGQLVTLAHGDARALVAPHVGGSIAAFYDAAGKAPAAHWLRPATRAAIDARDPLGMASFPLMPYCNRIRDGRFRFEGEMIDLPSGTGALRHALHGHAWRRPWTVEAQTADTLTLHFLHEPNEPNEPHEAHESHGSLKADSRAGSGWPFRYEARQHLTLDASGLTVRLWARNLAARPMPFGLGHHPYYPRPPGTRIAARVRAMWEIDTEVLPVSLSAHPAVDALQAGLIVDDFDLDNNFSGWRREAVIEWPHEGRRLALRASTPLDFFVVFCPPGLPYFCAEPVSNTTDWLNLRHEGTVKRIDVGGTVLAPGESLEAQLAWQPERT</sequence>
<dbReference type="CDD" id="cd09021">
    <property type="entry name" value="Aldose_epim_Ec_YphB"/>
    <property type="match status" value="1"/>
</dbReference>
<comment type="caution">
    <text evidence="2">The sequence shown here is derived from an EMBL/GenBank/DDBJ whole genome shotgun (WGS) entry which is preliminary data.</text>
</comment>
<dbReference type="EMBL" id="CAJHCQ010000048">
    <property type="protein sequence ID" value="CAD6562307.1"/>
    <property type="molecule type" value="Genomic_DNA"/>
</dbReference>
<keyword evidence="3" id="KW-1185">Reference proteome</keyword>
<evidence type="ECO:0000256" key="1">
    <source>
        <dbReference type="SAM" id="MobiDB-lite"/>
    </source>
</evidence>
<organism evidence="2 3">
    <name type="scientific">Paraburkholderia hiiakae</name>
    <dbReference type="NCBI Taxonomy" id="1081782"/>
    <lineage>
        <taxon>Bacteria</taxon>
        <taxon>Pseudomonadati</taxon>
        <taxon>Pseudomonadota</taxon>
        <taxon>Betaproteobacteria</taxon>
        <taxon>Burkholderiales</taxon>
        <taxon>Burkholderiaceae</taxon>
        <taxon>Paraburkholderia</taxon>
    </lineage>
</organism>
<dbReference type="InterPro" id="IPR008183">
    <property type="entry name" value="Aldose_1/G6P_1-epimerase"/>
</dbReference>
<protein>
    <recommendedName>
        <fullName evidence="4">Aldose 1-epimerase</fullName>
    </recommendedName>
</protein>
<dbReference type="Pfam" id="PF01263">
    <property type="entry name" value="Aldose_epim"/>
    <property type="match status" value="1"/>
</dbReference>
<accession>A0ABM8PBT6</accession>
<dbReference type="RefSeq" id="WP_328810028.1">
    <property type="nucleotide sequence ID" value="NZ_CAJHCQ010000048.1"/>
</dbReference>
<feature type="region of interest" description="Disordered" evidence="1">
    <location>
        <begin position="140"/>
        <end position="161"/>
    </location>
</feature>
<dbReference type="Gene3D" id="2.70.98.10">
    <property type="match status" value="1"/>
</dbReference>
<name>A0ABM8PBT6_9BURK</name>
<dbReference type="SUPFAM" id="SSF74650">
    <property type="entry name" value="Galactose mutarotase-like"/>
    <property type="match status" value="1"/>
</dbReference>
<evidence type="ECO:0000313" key="3">
    <source>
        <dbReference type="Proteomes" id="UP000656319"/>
    </source>
</evidence>
<dbReference type="InterPro" id="IPR014718">
    <property type="entry name" value="GH-type_carb-bd"/>
</dbReference>
<evidence type="ECO:0008006" key="4">
    <source>
        <dbReference type="Google" id="ProtNLM"/>
    </source>
</evidence>
<dbReference type="Proteomes" id="UP000656319">
    <property type="component" value="Unassembled WGS sequence"/>
</dbReference>
<evidence type="ECO:0000313" key="2">
    <source>
        <dbReference type="EMBL" id="CAD6562307.1"/>
    </source>
</evidence>
<gene>
    <name evidence="2" type="primary">yphB</name>
    <name evidence="2" type="ORF">LMG27952_07748</name>
</gene>
<reference evidence="2 3" key="1">
    <citation type="submission" date="2020-10" db="EMBL/GenBank/DDBJ databases">
        <authorList>
            <person name="Peeters C."/>
        </authorList>
    </citation>
    <scope>NUCLEOTIDE SEQUENCE [LARGE SCALE GENOMIC DNA]</scope>
    <source>
        <strain evidence="2 3">LMG 27952</strain>
    </source>
</reference>
<dbReference type="InterPro" id="IPR011013">
    <property type="entry name" value="Gal_mutarotase_sf_dom"/>
</dbReference>